<dbReference type="AlphaFoldDB" id="A0A645EYD9"/>
<dbReference type="EMBL" id="VSSQ01052886">
    <property type="protein sequence ID" value="MPN06937.1"/>
    <property type="molecule type" value="Genomic_DNA"/>
</dbReference>
<organism evidence="1">
    <name type="scientific">bioreactor metagenome</name>
    <dbReference type="NCBI Taxonomy" id="1076179"/>
    <lineage>
        <taxon>unclassified sequences</taxon>
        <taxon>metagenomes</taxon>
        <taxon>ecological metagenomes</taxon>
    </lineage>
</organism>
<evidence type="ECO:0000313" key="1">
    <source>
        <dbReference type="EMBL" id="MPN06937.1"/>
    </source>
</evidence>
<sequence length="204" mass="22889">MARQRRAAARAIGNDLVPLVEQTLLVDGLQRPPDALDVVILIGDVGVFHIRPETDAVGHGFPFGLVFPDRLFAFLDERLDAVGFNLLLAVEAELLFHFDLHGQAMGIPAGLAQHVVALHGLVARNDVLDRARQHMADVRLAVCRRRTVEEGIGLCALAKTDALLEDLLILPKREHLFFARHKIQFARYFFVHVLYAPYCFRLKK</sequence>
<comment type="caution">
    <text evidence="1">The sequence shown here is derived from an EMBL/GenBank/DDBJ whole genome shotgun (WGS) entry which is preliminary data.</text>
</comment>
<proteinExistence type="predicted"/>
<name>A0A645EYD9_9ZZZZ</name>
<dbReference type="AntiFam" id="ANF00157">
    <property type="entry name" value="Shadow ORF (opposite ileS)"/>
</dbReference>
<protein>
    <submittedName>
        <fullName evidence="1">Uncharacterized protein</fullName>
    </submittedName>
</protein>
<accession>A0A645EYD9</accession>
<gene>
    <name evidence="1" type="ORF">SDC9_154194</name>
</gene>
<reference evidence="1" key="1">
    <citation type="submission" date="2019-08" db="EMBL/GenBank/DDBJ databases">
        <authorList>
            <person name="Kucharzyk K."/>
            <person name="Murdoch R.W."/>
            <person name="Higgins S."/>
            <person name="Loffler F."/>
        </authorList>
    </citation>
    <scope>NUCLEOTIDE SEQUENCE</scope>
</reference>